<protein>
    <recommendedName>
        <fullName evidence="3">Phage tail protein</fullName>
    </recommendedName>
</protein>
<gene>
    <name evidence="1" type="ORF">GCM10007173_13100</name>
</gene>
<dbReference type="GeneID" id="303303691"/>
<evidence type="ECO:0008006" key="3">
    <source>
        <dbReference type="Google" id="ProtNLM"/>
    </source>
</evidence>
<reference evidence="2" key="1">
    <citation type="journal article" date="2019" name="Int. J. Syst. Evol. Microbiol.">
        <title>The Global Catalogue of Microorganisms (GCM) 10K type strain sequencing project: providing services to taxonomists for standard genome sequencing and annotation.</title>
        <authorList>
            <consortium name="The Broad Institute Genomics Platform"/>
            <consortium name="The Broad Institute Genome Sequencing Center for Infectious Disease"/>
            <person name="Wu L."/>
            <person name="Ma J."/>
        </authorList>
    </citation>
    <scope>NUCLEOTIDE SEQUENCE [LARGE SCALE GENOMIC DNA]</scope>
    <source>
        <strain evidence="2">CGMCC 1.3685</strain>
    </source>
</reference>
<accession>A0ABQ2DEX4</accession>
<dbReference type="RefSeq" id="WP_188684530.1">
    <property type="nucleotide sequence ID" value="NZ_BMKX01000002.1"/>
</dbReference>
<keyword evidence="2" id="KW-1185">Reference proteome</keyword>
<dbReference type="EMBL" id="BMKX01000002">
    <property type="protein sequence ID" value="GGJ55693.1"/>
    <property type="molecule type" value="Genomic_DNA"/>
</dbReference>
<name>A0ABQ2DEX4_9MICC</name>
<proteinExistence type="predicted"/>
<evidence type="ECO:0000313" key="1">
    <source>
        <dbReference type="EMBL" id="GGJ55693.1"/>
    </source>
</evidence>
<evidence type="ECO:0000313" key="2">
    <source>
        <dbReference type="Proteomes" id="UP000606115"/>
    </source>
</evidence>
<dbReference type="Proteomes" id="UP000606115">
    <property type="component" value="Unassembled WGS sequence"/>
</dbReference>
<dbReference type="NCBIfam" id="NF047353">
    <property type="entry name" value="tube_lmo2291"/>
    <property type="match status" value="1"/>
</dbReference>
<sequence length="164" mass="17520">MSVTIPEPTAGSVANSYELCVDINTGPVGTPAWDNIPDITGVNPTPAARMVDVATYAHHGKSAQSKVGEDFTMDFSVMAIRDETGEFQPYLVALLAICSPENVGSAAVGHFRYYDEKGATYAYEFTGTVNDTRANTGNADPNLFSFNITSMGDRKSIANPNKTV</sequence>
<comment type="caution">
    <text evidence="1">The sequence shown here is derived from an EMBL/GenBank/DDBJ whole genome shotgun (WGS) entry which is preliminary data.</text>
</comment>
<organism evidence="1 2">
    <name type="scientific">Glutamicibacter ardleyensis</name>
    <dbReference type="NCBI Taxonomy" id="225894"/>
    <lineage>
        <taxon>Bacteria</taxon>
        <taxon>Bacillati</taxon>
        <taxon>Actinomycetota</taxon>
        <taxon>Actinomycetes</taxon>
        <taxon>Micrococcales</taxon>
        <taxon>Micrococcaceae</taxon>
        <taxon>Glutamicibacter</taxon>
    </lineage>
</organism>